<accession>A0A834WCX8</accession>
<keyword evidence="2" id="KW-1185">Reference proteome</keyword>
<evidence type="ECO:0000313" key="1">
    <source>
        <dbReference type="EMBL" id="KAF7816468.1"/>
    </source>
</evidence>
<dbReference type="Proteomes" id="UP000634136">
    <property type="component" value="Unassembled WGS sequence"/>
</dbReference>
<evidence type="ECO:0000313" key="2">
    <source>
        <dbReference type="Proteomes" id="UP000634136"/>
    </source>
</evidence>
<reference evidence="1" key="1">
    <citation type="submission" date="2020-09" db="EMBL/GenBank/DDBJ databases">
        <title>Genome-Enabled Discovery of Anthraquinone Biosynthesis in Senna tora.</title>
        <authorList>
            <person name="Kang S.-H."/>
            <person name="Pandey R.P."/>
            <person name="Lee C.-M."/>
            <person name="Sim J.-S."/>
            <person name="Jeong J.-T."/>
            <person name="Choi B.-S."/>
            <person name="Jung M."/>
            <person name="Ginzburg D."/>
            <person name="Zhao K."/>
            <person name="Won S.Y."/>
            <person name="Oh T.-J."/>
            <person name="Yu Y."/>
            <person name="Kim N.-H."/>
            <person name="Lee O.R."/>
            <person name="Lee T.-H."/>
            <person name="Bashyal P."/>
            <person name="Kim T.-S."/>
            <person name="Lee W.-H."/>
            <person name="Kawkins C."/>
            <person name="Kim C.-K."/>
            <person name="Kim J.S."/>
            <person name="Ahn B.O."/>
            <person name="Rhee S.Y."/>
            <person name="Sohng J.K."/>
        </authorList>
    </citation>
    <scope>NUCLEOTIDE SEQUENCE</scope>
    <source>
        <tissue evidence="1">Leaf</tissue>
    </source>
</reference>
<sequence>MATFGIILKNEREVGACKFEHDSWLFSALCVAKTRQPVDTYSLAIYYASVQGPERISSMVMTGASTATTTMKYVMMNASRYMRRE</sequence>
<dbReference type="EMBL" id="JAAIUW010000009">
    <property type="protein sequence ID" value="KAF7816468.1"/>
    <property type="molecule type" value="Genomic_DNA"/>
</dbReference>
<dbReference type="AlphaFoldDB" id="A0A834WCX8"/>
<gene>
    <name evidence="1" type="ORF">G2W53_030437</name>
</gene>
<organism evidence="1 2">
    <name type="scientific">Senna tora</name>
    <dbReference type="NCBI Taxonomy" id="362788"/>
    <lineage>
        <taxon>Eukaryota</taxon>
        <taxon>Viridiplantae</taxon>
        <taxon>Streptophyta</taxon>
        <taxon>Embryophyta</taxon>
        <taxon>Tracheophyta</taxon>
        <taxon>Spermatophyta</taxon>
        <taxon>Magnoliopsida</taxon>
        <taxon>eudicotyledons</taxon>
        <taxon>Gunneridae</taxon>
        <taxon>Pentapetalae</taxon>
        <taxon>rosids</taxon>
        <taxon>fabids</taxon>
        <taxon>Fabales</taxon>
        <taxon>Fabaceae</taxon>
        <taxon>Caesalpinioideae</taxon>
        <taxon>Cassia clade</taxon>
        <taxon>Senna</taxon>
    </lineage>
</organism>
<proteinExistence type="predicted"/>
<name>A0A834WCX8_9FABA</name>
<comment type="caution">
    <text evidence="1">The sequence shown here is derived from an EMBL/GenBank/DDBJ whole genome shotgun (WGS) entry which is preliminary data.</text>
</comment>
<protein>
    <submittedName>
        <fullName evidence="1">Uncharacterized protein</fullName>
    </submittedName>
</protein>